<reference evidence="1" key="1">
    <citation type="submission" date="2021-02" db="EMBL/GenBank/DDBJ databases">
        <authorList>
            <person name="Nowell W R."/>
        </authorList>
    </citation>
    <scope>NUCLEOTIDE SEQUENCE</scope>
</reference>
<keyword evidence="3" id="KW-1185">Reference proteome</keyword>
<dbReference type="Proteomes" id="UP000681722">
    <property type="component" value="Unassembled WGS sequence"/>
</dbReference>
<gene>
    <name evidence="1" type="ORF">GPM918_LOCUS40705</name>
    <name evidence="2" type="ORF">SRO942_LOCUS41677</name>
</gene>
<comment type="caution">
    <text evidence="1">The sequence shown here is derived from an EMBL/GenBank/DDBJ whole genome shotgun (WGS) entry which is preliminary data.</text>
</comment>
<dbReference type="SUPFAM" id="SSF56399">
    <property type="entry name" value="ADP-ribosylation"/>
    <property type="match status" value="1"/>
</dbReference>
<dbReference type="PROSITE" id="PS51996">
    <property type="entry name" value="TR_MART"/>
    <property type="match status" value="1"/>
</dbReference>
<feature type="non-terminal residue" evidence="1">
    <location>
        <position position="1"/>
    </location>
</feature>
<dbReference type="AlphaFoldDB" id="A0A815YTV0"/>
<organism evidence="1 3">
    <name type="scientific">Didymodactylos carnosus</name>
    <dbReference type="NCBI Taxonomy" id="1234261"/>
    <lineage>
        <taxon>Eukaryota</taxon>
        <taxon>Metazoa</taxon>
        <taxon>Spiralia</taxon>
        <taxon>Gnathifera</taxon>
        <taxon>Rotifera</taxon>
        <taxon>Eurotatoria</taxon>
        <taxon>Bdelloidea</taxon>
        <taxon>Philodinida</taxon>
        <taxon>Philodinidae</taxon>
        <taxon>Didymodactylos</taxon>
    </lineage>
</organism>
<dbReference type="Gene3D" id="3.90.176.10">
    <property type="entry name" value="Toxin ADP-ribosyltransferase, Chain A, domain 1"/>
    <property type="match status" value="1"/>
</dbReference>
<accession>A0A815YTV0</accession>
<dbReference type="Proteomes" id="UP000663829">
    <property type="component" value="Unassembled WGS sequence"/>
</dbReference>
<name>A0A815YTV0_9BILA</name>
<sequence>KQQDIDESTEENFEDLTLIWLDSSLYELEHSLQLRIELEQIINYLKIFSNCDDCFHYMTSRNKNEKLFFIVSSSFGQRFIPRIQRLEQLINIYIYNRVKYSYNDAEWIKQYKKIHGSFGKVNDLLSKLTDDVKLFSKQQPISANIFTLDSTEKSIWDLSKENVKFMWYQLLIDILLRLPNHSTLLAKADMIELCRLQYKTNEKQLQLIGIFEKEYNSKSVISWYTRDCFLYKIINRACRTENIDVLVKFRFILADLHQELNDLYINQSLPRPLTVYRGMTMPADEFEMIQNNIGGRISINTFLSTTEYIQVAYSFAGDGSMRPEKESVVLIMNIDTRSSKTKLFADIQKYSFFQDEGEFLLSIETVLQSSLLKK</sequence>
<evidence type="ECO:0000313" key="3">
    <source>
        <dbReference type="Proteomes" id="UP000663829"/>
    </source>
</evidence>
<dbReference type="EMBL" id="CAJNOQ010030610">
    <property type="protein sequence ID" value="CAF1575621.1"/>
    <property type="molecule type" value="Genomic_DNA"/>
</dbReference>
<evidence type="ECO:0000313" key="2">
    <source>
        <dbReference type="EMBL" id="CAF4440568.1"/>
    </source>
</evidence>
<evidence type="ECO:0008006" key="4">
    <source>
        <dbReference type="Google" id="ProtNLM"/>
    </source>
</evidence>
<proteinExistence type="predicted"/>
<evidence type="ECO:0000313" key="1">
    <source>
        <dbReference type="EMBL" id="CAF1575621.1"/>
    </source>
</evidence>
<dbReference type="EMBL" id="CAJOBC010096493">
    <property type="protein sequence ID" value="CAF4440568.1"/>
    <property type="molecule type" value="Genomic_DNA"/>
</dbReference>
<protein>
    <recommendedName>
        <fullName evidence="4">NAD(+)--protein-arginine ADP-ribosyltransferase</fullName>
    </recommendedName>
</protein>